<feature type="region of interest" description="Disordered" evidence="1">
    <location>
        <begin position="226"/>
        <end position="253"/>
    </location>
</feature>
<dbReference type="Proteomes" id="UP000245812">
    <property type="component" value="Unassembled WGS sequence"/>
</dbReference>
<accession>A0A316I1E3</accession>
<dbReference type="AlphaFoldDB" id="A0A316I1E3"/>
<keyword evidence="3" id="KW-1185">Reference proteome</keyword>
<comment type="caution">
    <text evidence="2">The sequence shown here is derived from an EMBL/GenBank/DDBJ whole genome shotgun (WGS) entry which is preliminary data.</text>
</comment>
<evidence type="ECO:0000256" key="1">
    <source>
        <dbReference type="SAM" id="MobiDB-lite"/>
    </source>
</evidence>
<dbReference type="NCBIfam" id="TIGR02165">
    <property type="entry name" value="cas5_6_GSU0054"/>
    <property type="match status" value="1"/>
</dbReference>
<feature type="compositionally biased region" description="Basic and acidic residues" evidence="1">
    <location>
        <begin position="285"/>
        <end position="302"/>
    </location>
</feature>
<dbReference type="RefSeq" id="WP_170120207.1">
    <property type="nucleotide sequence ID" value="NZ_MSZV01000014.1"/>
</dbReference>
<name>A0A316I1E3_9GAMM</name>
<reference evidence="2 3" key="1">
    <citation type="submission" date="2018-05" db="EMBL/GenBank/DDBJ databases">
        <title>Genomic Encyclopedia of Type Strains, Phase IV (KMG-IV): sequencing the most valuable type-strain genomes for metagenomic binning, comparative biology and taxonomic classification.</title>
        <authorList>
            <person name="Goeker M."/>
        </authorList>
    </citation>
    <scope>NUCLEOTIDE SEQUENCE [LARGE SCALE GENOMIC DNA]</scope>
    <source>
        <strain evidence="2 3">DSM 14263</strain>
    </source>
</reference>
<gene>
    <name evidence="2" type="ORF">C7456_107190</name>
</gene>
<dbReference type="EMBL" id="QGHC01000007">
    <property type="protein sequence ID" value="PWK86799.1"/>
    <property type="molecule type" value="Genomic_DNA"/>
</dbReference>
<dbReference type="Pfam" id="PF09609">
    <property type="entry name" value="Cas_GSU0054"/>
    <property type="match status" value="2"/>
</dbReference>
<evidence type="ECO:0000313" key="3">
    <source>
        <dbReference type="Proteomes" id="UP000245812"/>
    </source>
</evidence>
<dbReference type="InterPro" id="IPR019089">
    <property type="entry name" value="Cas_GSU0054"/>
</dbReference>
<feature type="region of interest" description="Disordered" evidence="1">
    <location>
        <begin position="283"/>
        <end position="302"/>
    </location>
</feature>
<protein>
    <submittedName>
        <fullName evidence="2">CRISPR-associated protein Csb2</fullName>
    </submittedName>
</protein>
<proteinExistence type="predicted"/>
<sequence>MIAIGIRYLNGWSMAATADGSDKSTAEWPPHPDRLFMALAAAHFETDRDSTERAALLWLEQQAAPGLHASMGQDVSHRAIVTHYVPVNDVVPPRTTENATAKQVAEGLLLLPERRLRQARQFPVVVPQNDTVYFIWPDAEPDEGIRTALAALCAKLTCLGHSASLVQAWIEPEPPDPTMRPTKGAGLPLRVTETGRLAQLEQAYNESERLAWIALESAIASAKGAARKKLREEQETRFGKGAPPSRRPPPATSIAYASITPEQPVIPHTIFSDRLLMFRQIPRQPSREDPGRPPKDRGEAADKRLWLDNMPLLMAAWRHTVMAHSQIQPPPEWLCGHRADGTPTTQPHLAVLPIANVANPHAQGHVMGVALAIPRDVPGHEVGRCLGPLFDLDSDGNPKPLTIYHGHDFDIDVVFDLGESEREAFRAQRWCGDAGGATVWASVTPVALDRHSKRSRFDDETREQIAHACTRIGLPRPKKVQISSTGFLTGVPHARSVPALRRKDGSARQQVHVCLEFPEAVRGPMLIGAGRFRGYGLCMPYRRDKA</sequence>
<organism evidence="2 3">
    <name type="scientific">Fulvimonas soli</name>
    <dbReference type="NCBI Taxonomy" id="155197"/>
    <lineage>
        <taxon>Bacteria</taxon>
        <taxon>Pseudomonadati</taxon>
        <taxon>Pseudomonadota</taxon>
        <taxon>Gammaproteobacteria</taxon>
        <taxon>Lysobacterales</taxon>
        <taxon>Rhodanobacteraceae</taxon>
        <taxon>Fulvimonas</taxon>
    </lineage>
</organism>
<evidence type="ECO:0000313" key="2">
    <source>
        <dbReference type="EMBL" id="PWK86799.1"/>
    </source>
</evidence>